<dbReference type="OMA" id="KDEMLDP"/>
<comment type="subcellular location">
    <subcellularLocation>
        <location evidence="1">Membrane</location>
        <topology evidence="1">Single-pass type I membrane protein</topology>
    </subcellularLocation>
</comment>
<evidence type="ECO:0000256" key="8">
    <source>
        <dbReference type="SAM" id="Phobius"/>
    </source>
</evidence>
<dbReference type="Gene3D" id="4.10.1010.10">
    <property type="entry name" value="Apical membrane antigen 1"/>
    <property type="match status" value="1"/>
</dbReference>
<evidence type="ECO:0000256" key="3">
    <source>
        <dbReference type="ARBA" id="ARBA00022692"/>
    </source>
</evidence>
<dbReference type="InterPro" id="IPR003298">
    <property type="entry name" value="Apmem_Ag1"/>
</dbReference>
<dbReference type="Proteomes" id="UP000516480">
    <property type="component" value="Chromosome 9"/>
</dbReference>
<evidence type="ECO:0000256" key="6">
    <source>
        <dbReference type="ARBA" id="ARBA00023136"/>
    </source>
</evidence>
<comment type="similarity">
    <text evidence="2">Belongs to the apicomplexan parasites AMA1 family.</text>
</comment>
<dbReference type="Proteomes" id="UP000220214">
    <property type="component" value="Chromosome 9"/>
</dbReference>
<feature type="signal peptide" evidence="9">
    <location>
        <begin position="1"/>
        <end position="21"/>
    </location>
</feature>
<dbReference type="OrthoDB" id="345315at2759"/>
<proteinExistence type="inferred from homology"/>
<evidence type="ECO:0000313" key="16">
    <source>
        <dbReference type="Proteomes" id="UP000219860"/>
    </source>
</evidence>
<evidence type="ECO:0000256" key="4">
    <source>
        <dbReference type="ARBA" id="ARBA00022729"/>
    </source>
</evidence>
<evidence type="ECO:0000256" key="5">
    <source>
        <dbReference type="ARBA" id="ARBA00022989"/>
    </source>
</evidence>
<dbReference type="PRINTS" id="PR01361">
    <property type="entry name" value="MEROZOITESA"/>
</dbReference>
<accession>A0A0Y9WKW3</accession>
<evidence type="ECO:0000313" key="13">
    <source>
        <dbReference type="EMBL" id="SCO60206.1"/>
    </source>
</evidence>
<evidence type="ECO:0000256" key="9">
    <source>
        <dbReference type="SAM" id="SignalP"/>
    </source>
</evidence>
<gene>
    <name evidence="10" type="primary">AMA1</name>
    <name evidence="10" type="ORF">PBK173_000195400</name>
    <name evidence="12" type="ORF">PBNK65E_000187200</name>
    <name evidence="11" type="ORF">PBNK65NY_000186400</name>
    <name evidence="14" type="ORF">PBSP11A_000186200</name>
    <name evidence="13" type="ORF">PBSP11RLL_000186300</name>
</gene>
<keyword evidence="4 9" id="KW-0732">Signal</keyword>
<keyword evidence="3 8" id="KW-0812">Transmembrane</keyword>
<evidence type="ECO:0000256" key="7">
    <source>
        <dbReference type="ARBA" id="ARBA00023180"/>
    </source>
</evidence>
<dbReference type="Proteomes" id="UP000219974">
    <property type="component" value="Chromosome 9"/>
</dbReference>
<dbReference type="SUPFAM" id="SSF82910">
    <property type="entry name" value="Apical membrane antigen 1"/>
    <property type="match status" value="1"/>
</dbReference>
<dbReference type="EMBL" id="LT608257">
    <property type="protein sequence ID" value="SCO61821.1"/>
    <property type="molecule type" value="Genomic_DNA"/>
</dbReference>
<feature type="transmembrane region" description="Helical" evidence="8">
    <location>
        <begin position="479"/>
        <end position="501"/>
    </location>
</feature>
<evidence type="ECO:0000256" key="1">
    <source>
        <dbReference type="ARBA" id="ARBA00004479"/>
    </source>
</evidence>
<reference evidence="10 15" key="1">
    <citation type="submission" date="2016-02" db="EMBL/GenBank/DDBJ databases">
        <authorList>
            <consortium name="Pathogen Informatics"/>
        </authorList>
    </citation>
    <scope>NUCLEOTIDE SEQUENCE [LARGE SCALE GENOMIC DNA]</scope>
    <source>
        <strain evidence="10 15">K173</strain>
        <strain evidence="11 19">NK65 ny</strain>
        <strain evidence="12 18">NK65e</strain>
        <strain evidence="14 16">SP11 Antwerpcl1</strain>
        <strain evidence="13 17">SP11 RLL</strain>
    </source>
</reference>
<dbReference type="InterPro" id="IPR024056">
    <property type="entry name" value="Apmem_Ag1_dom_sf"/>
</dbReference>
<keyword evidence="7" id="KW-0325">Glycoprotein</keyword>
<dbReference type="SMART" id="SM00815">
    <property type="entry name" value="AMA-1"/>
    <property type="match status" value="1"/>
</dbReference>
<feature type="chain" id="PRO_5014242928" evidence="9">
    <location>
        <begin position="22"/>
        <end position="556"/>
    </location>
</feature>
<dbReference type="Pfam" id="PF02430">
    <property type="entry name" value="AMA-1"/>
    <property type="match status" value="1"/>
</dbReference>
<dbReference type="SMR" id="A0A0Y9WKW3"/>
<evidence type="ECO:0000313" key="11">
    <source>
        <dbReference type="EMBL" id="SCM21993.1"/>
    </source>
</evidence>
<dbReference type="Proteomes" id="UP000069549">
    <property type="component" value="Chromosome 9"/>
</dbReference>
<dbReference type="Proteomes" id="UP000219860">
    <property type="component" value="Chromosome 9"/>
</dbReference>
<sequence length="556" mass="63750">MKEIYYILILCSIYLINLSNCSEGPNNVISENGHINYDMIQKENTERSTKLINPWEKYMEKYDIEKMHGSGIRVDLGEDARVENRDYRIPSGKCPVIGKGITIQNSEVSFLTPVATGDQSVRSGGLALPKTDVHLSPITIDNLKTMYKEHPEIVKLNNMSLCAKHTSFYVPGNNANSAYRHPAVYDKSNSTCYMLYVAAQENMGPRYCSNNANNDNQPFCFTPEKIEKYKNLSYLTKNLRDDWETSCPNKSIKNAKFGIWVDGYCKDYQKHTVHDSDSLLKCNQIIFNESASDQPKQYEKHLEDTTKFRQGVAERNGKLIGEALLPIGSYKSDQIKSHGRGYNWGNYDSQNKKCYIFETKPTCLINDRNFIATTALSSTEEFEEQFPCDIYKNKINEEIKVLNKNISNGNNSIEFPRIFISTDKNSLNCPCEPTQLTESSCNFYVCNCVEKRQYIAENNDVEIKEEFRSEYESPSNQRVIVIIIFICVGIILVILLVGYFFKSNKKGENYDRMGQADIYGKANSRKDEMLDPEVSFWGEDKRASHTTPVLMQKPYY</sequence>
<dbReference type="GO" id="GO:0016020">
    <property type="term" value="C:membrane"/>
    <property type="evidence" value="ECO:0007669"/>
    <property type="project" value="UniProtKB-SubCell"/>
</dbReference>
<dbReference type="EMBL" id="LT614635">
    <property type="protein sequence ID" value="SCN25209.1"/>
    <property type="molecule type" value="Genomic_DNA"/>
</dbReference>
<protein>
    <submittedName>
        <fullName evidence="10">Apical membrane antigen 1</fullName>
    </submittedName>
</protein>
<organism evidence="10 15">
    <name type="scientific">Plasmodium berghei</name>
    <dbReference type="NCBI Taxonomy" id="5821"/>
    <lineage>
        <taxon>Eukaryota</taxon>
        <taxon>Sar</taxon>
        <taxon>Alveolata</taxon>
        <taxon>Apicomplexa</taxon>
        <taxon>Aconoidasida</taxon>
        <taxon>Haemosporida</taxon>
        <taxon>Plasmodiidae</taxon>
        <taxon>Plasmodium</taxon>
        <taxon>Plasmodium (Vinckeia)</taxon>
    </lineage>
</organism>
<dbReference type="AlphaFoldDB" id="A0A0Y9WKW3"/>
<evidence type="ECO:0000313" key="14">
    <source>
        <dbReference type="EMBL" id="SCO61821.1"/>
    </source>
</evidence>
<evidence type="ECO:0000313" key="12">
    <source>
        <dbReference type="EMBL" id="SCN25209.1"/>
    </source>
</evidence>
<evidence type="ECO:0000256" key="2">
    <source>
        <dbReference type="ARBA" id="ARBA00007098"/>
    </source>
</evidence>
<evidence type="ECO:0000313" key="17">
    <source>
        <dbReference type="Proteomes" id="UP000219974"/>
    </source>
</evidence>
<evidence type="ECO:0000313" key="19">
    <source>
        <dbReference type="Proteomes" id="UP000516480"/>
    </source>
</evidence>
<keyword evidence="6 8" id="KW-0472">Membrane</keyword>
<keyword evidence="5 8" id="KW-1133">Transmembrane helix</keyword>
<dbReference type="Gene3D" id="3.50.4.10">
    <property type="entry name" value="Hepatocyte Growth Factor"/>
    <property type="match status" value="2"/>
</dbReference>
<dbReference type="EMBL" id="LT608145">
    <property type="protein sequence ID" value="SCM21993.1"/>
    <property type="molecule type" value="Genomic_DNA"/>
</dbReference>
<evidence type="ECO:0000313" key="10">
    <source>
        <dbReference type="EMBL" id="CXI41842.1"/>
    </source>
</evidence>
<dbReference type="EMBL" id="LT160029">
    <property type="protein sequence ID" value="CXI41842.1"/>
    <property type="molecule type" value="Genomic_DNA"/>
</dbReference>
<name>A0A0Y9WKW3_PLABE</name>
<dbReference type="EMBL" id="LT608273">
    <property type="protein sequence ID" value="SCO60206.1"/>
    <property type="molecule type" value="Genomic_DNA"/>
</dbReference>
<evidence type="ECO:0000313" key="18">
    <source>
        <dbReference type="Proteomes" id="UP000220214"/>
    </source>
</evidence>
<dbReference type="VEuPathDB" id="PlasmoDB:PBANKA_0915000"/>
<evidence type="ECO:0000313" key="15">
    <source>
        <dbReference type="Proteomes" id="UP000069549"/>
    </source>
</evidence>